<dbReference type="InterPro" id="IPR011993">
    <property type="entry name" value="PH-like_dom_sf"/>
</dbReference>
<evidence type="ECO:0000256" key="5">
    <source>
        <dbReference type="ARBA" id="ARBA00022741"/>
    </source>
</evidence>
<name>A0A1J4J9V3_9EUKA</name>
<reference evidence="13" key="1">
    <citation type="submission" date="2016-10" db="EMBL/GenBank/DDBJ databases">
        <authorList>
            <person name="Benchimol M."/>
            <person name="Almeida L.G."/>
            <person name="Vasconcelos A.T."/>
            <person name="Perreira-Neves A."/>
            <person name="Rosa I.A."/>
            <person name="Tasca T."/>
            <person name="Bogo M.R."/>
            <person name="de Souza W."/>
        </authorList>
    </citation>
    <scope>NUCLEOTIDE SEQUENCE [LARGE SCALE GENOMIC DNA]</scope>
    <source>
        <strain evidence="13">K</strain>
    </source>
</reference>
<dbReference type="SMART" id="SM00133">
    <property type="entry name" value="S_TK_X"/>
    <property type="match status" value="1"/>
</dbReference>
<dbReference type="GO" id="GO:0005524">
    <property type="term" value="F:ATP binding"/>
    <property type="evidence" value="ECO:0007669"/>
    <property type="project" value="UniProtKB-UniRule"/>
</dbReference>
<evidence type="ECO:0000256" key="8">
    <source>
        <dbReference type="PROSITE-ProRule" id="PRU10141"/>
    </source>
</evidence>
<dbReference type="Gene3D" id="1.10.510.10">
    <property type="entry name" value="Transferase(Phosphotransferase) domain 1"/>
    <property type="match status" value="1"/>
</dbReference>
<organism evidence="13 14">
    <name type="scientific">Tritrichomonas foetus</name>
    <dbReference type="NCBI Taxonomy" id="1144522"/>
    <lineage>
        <taxon>Eukaryota</taxon>
        <taxon>Metamonada</taxon>
        <taxon>Parabasalia</taxon>
        <taxon>Tritrichomonadida</taxon>
        <taxon>Tritrichomonadidae</taxon>
        <taxon>Tritrichomonas</taxon>
    </lineage>
</organism>
<dbReference type="InterPro" id="IPR000719">
    <property type="entry name" value="Prot_kinase_dom"/>
</dbReference>
<evidence type="ECO:0000313" key="14">
    <source>
        <dbReference type="Proteomes" id="UP000179807"/>
    </source>
</evidence>
<dbReference type="InterPro" id="IPR045270">
    <property type="entry name" value="STKc_AGC"/>
</dbReference>
<evidence type="ECO:0000259" key="12">
    <source>
        <dbReference type="PROSITE" id="PS51285"/>
    </source>
</evidence>
<dbReference type="AlphaFoldDB" id="A0A1J4J9V3"/>
<proteinExistence type="inferred from homology"/>
<protein>
    <submittedName>
        <fullName evidence="13">RAC family serine/threonine-protein kinase like protein</fullName>
    </submittedName>
</protein>
<dbReference type="PROSITE" id="PS00108">
    <property type="entry name" value="PROTEIN_KINASE_ST"/>
    <property type="match status" value="1"/>
</dbReference>
<dbReference type="FunFam" id="3.30.200.20:FF:000771">
    <property type="entry name" value="AGC family protein kinase"/>
    <property type="match status" value="1"/>
</dbReference>
<dbReference type="InterPro" id="IPR008271">
    <property type="entry name" value="Ser/Thr_kinase_AS"/>
</dbReference>
<keyword evidence="7 8" id="KW-0067">ATP-binding</keyword>
<dbReference type="GeneID" id="94830311"/>
<keyword evidence="6 13" id="KW-0418">Kinase</keyword>
<gene>
    <name evidence="13" type="primary">pkbA</name>
    <name evidence="13" type="ORF">TRFO_10690</name>
</gene>
<evidence type="ECO:0000256" key="3">
    <source>
        <dbReference type="ARBA" id="ARBA00022553"/>
    </source>
</evidence>
<dbReference type="Pfam" id="PF00169">
    <property type="entry name" value="PH"/>
    <property type="match status" value="1"/>
</dbReference>
<dbReference type="CDD" id="cd05123">
    <property type="entry name" value="STKc_AGC"/>
    <property type="match status" value="1"/>
</dbReference>
<evidence type="ECO:0000313" key="13">
    <source>
        <dbReference type="EMBL" id="OHS94999.1"/>
    </source>
</evidence>
<feature type="domain" description="AGC-kinase C-terminal" evidence="12">
    <location>
        <begin position="372"/>
        <end position="441"/>
    </location>
</feature>
<accession>A0A1J4J9V3</accession>
<evidence type="ECO:0000259" key="10">
    <source>
        <dbReference type="PROSITE" id="PS50003"/>
    </source>
</evidence>
<keyword evidence="4" id="KW-0808">Transferase</keyword>
<dbReference type="PROSITE" id="PS50003">
    <property type="entry name" value="PH_DOMAIN"/>
    <property type="match status" value="1"/>
</dbReference>
<feature type="domain" description="Protein kinase" evidence="11">
    <location>
        <begin position="109"/>
        <end position="371"/>
    </location>
</feature>
<comment type="similarity">
    <text evidence="1">Belongs to the protein kinase superfamily. AGC Ser/Thr protein kinase family. RAC subfamily.</text>
</comment>
<dbReference type="SMART" id="SM00220">
    <property type="entry name" value="S_TKc"/>
    <property type="match status" value="1"/>
</dbReference>
<dbReference type="Pfam" id="PF00069">
    <property type="entry name" value="Pkinase"/>
    <property type="match status" value="1"/>
</dbReference>
<dbReference type="RefSeq" id="XP_068348136.1">
    <property type="nucleotide sequence ID" value="XM_068495607.1"/>
</dbReference>
<evidence type="ECO:0000256" key="2">
    <source>
        <dbReference type="ARBA" id="ARBA00022527"/>
    </source>
</evidence>
<dbReference type="SUPFAM" id="SSF56112">
    <property type="entry name" value="Protein kinase-like (PK-like)"/>
    <property type="match status" value="1"/>
</dbReference>
<dbReference type="VEuPathDB" id="TrichDB:TRFO_10690"/>
<dbReference type="Proteomes" id="UP000179807">
    <property type="component" value="Unassembled WGS sequence"/>
</dbReference>
<keyword evidence="2 9" id="KW-0723">Serine/threonine-protein kinase</keyword>
<feature type="binding site" evidence="8">
    <location>
        <position position="138"/>
    </location>
    <ligand>
        <name>ATP</name>
        <dbReference type="ChEBI" id="CHEBI:30616"/>
    </ligand>
</feature>
<evidence type="ECO:0000256" key="6">
    <source>
        <dbReference type="ARBA" id="ARBA00022777"/>
    </source>
</evidence>
<comment type="caution">
    <text evidence="13">The sequence shown here is derived from an EMBL/GenBank/DDBJ whole genome shotgun (WGS) entry which is preliminary data.</text>
</comment>
<dbReference type="PROSITE" id="PS50011">
    <property type="entry name" value="PROTEIN_KINASE_DOM"/>
    <property type="match status" value="1"/>
</dbReference>
<dbReference type="Gene3D" id="2.30.29.30">
    <property type="entry name" value="Pleckstrin-homology domain (PH domain)/Phosphotyrosine-binding domain (PTB)"/>
    <property type="match status" value="1"/>
</dbReference>
<dbReference type="PANTHER" id="PTHR24351">
    <property type="entry name" value="RIBOSOMAL PROTEIN S6 KINASE"/>
    <property type="match status" value="1"/>
</dbReference>
<dbReference type="EMBL" id="MLAK01001271">
    <property type="protein sequence ID" value="OHS94999.1"/>
    <property type="molecule type" value="Genomic_DNA"/>
</dbReference>
<evidence type="ECO:0000256" key="1">
    <source>
        <dbReference type="ARBA" id="ARBA00006935"/>
    </source>
</evidence>
<dbReference type="PROSITE" id="PS00107">
    <property type="entry name" value="PROTEIN_KINASE_ATP"/>
    <property type="match status" value="1"/>
</dbReference>
<dbReference type="SUPFAM" id="SSF50729">
    <property type="entry name" value="PH domain-like"/>
    <property type="match status" value="1"/>
</dbReference>
<evidence type="ECO:0000256" key="9">
    <source>
        <dbReference type="RuleBase" id="RU000304"/>
    </source>
</evidence>
<feature type="domain" description="PH" evidence="10">
    <location>
        <begin position="6"/>
        <end position="99"/>
    </location>
</feature>
<dbReference type="InterPro" id="IPR000961">
    <property type="entry name" value="AGC-kinase_C"/>
</dbReference>
<dbReference type="InterPro" id="IPR011009">
    <property type="entry name" value="Kinase-like_dom_sf"/>
</dbReference>
<dbReference type="FunFam" id="1.10.510.10:FF:000008">
    <property type="entry name" value="Non-specific serine/threonine protein kinase"/>
    <property type="match status" value="1"/>
</dbReference>
<dbReference type="InterPro" id="IPR017441">
    <property type="entry name" value="Protein_kinase_ATP_BS"/>
</dbReference>
<keyword evidence="3" id="KW-0597">Phosphoprotein</keyword>
<dbReference type="PROSITE" id="PS51285">
    <property type="entry name" value="AGC_KINASE_CTER"/>
    <property type="match status" value="1"/>
</dbReference>
<evidence type="ECO:0000256" key="4">
    <source>
        <dbReference type="ARBA" id="ARBA00022679"/>
    </source>
</evidence>
<dbReference type="SMART" id="SM00233">
    <property type="entry name" value="PH"/>
    <property type="match status" value="1"/>
</dbReference>
<dbReference type="GO" id="GO:0004674">
    <property type="term" value="F:protein serine/threonine kinase activity"/>
    <property type="evidence" value="ECO:0007669"/>
    <property type="project" value="UniProtKB-KW"/>
</dbReference>
<dbReference type="Gene3D" id="3.30.200.20">
    <property type="entry name" value="Phosphorylase Kinase, domain 1"/>
    <property type="match status" value="1"/>
</dbReference>
<evidence type="ECO:0000259" key="11">
    <source>
        <dbReference type="PROSITE" id="PS50011"/>
    </source>
</evidence>
<keyword evidence="5 8" id="KW-0547">Nucleotide-binding</keyword>
<sequence>MELDKPDYLSGFIQRQNVLRIWVRRYAVIKGSTLIFYKDDTRQKVDLKFEITPEVSVYIEDSKELHKFIIVTKNATMVCSADSTDLLMRWVLAIRGCTFSSRKVSMQDFNIISVIGRGFYGKVMLCENKTNGEMLAIKSVQKWKLVQSKKVQNVLLERSILEICDFPFIVKMKFAFQNDKKFYLGIEYVPGGELFHHLLKSKSLPMSQVKLYVAEIALAINYLHSHNIIYRDLKPENILIDIEGHIKLTDFGLSKICDTTSTFCGTPEYLAPEIVNHQPYGKEVDWWALGALTYELIFGNTPFCPDNVYNSRNSNVNSGSNAKILFENILFRDPNFPNDTDQSIIDFINILLIKDPKKRAKFEDIKNSDFFNEIDFEKVLNKQIPPMFVPNIQNRFNPNNFDEEFTKEVPADSFNGIDVDKEDQYFAGFSYNQDPEMIENGSDRSFHPEDDDLFGRLEDTCSDPFAPNETVSTEHGDGFDLFATDLL</sequence>
<dbReference type="InterPro" id="IPR001849">
    <property type="entry name" value="PH_domain"/>
</dbReference>
<evidence type="ECO:0000256" key="7">
    <source>
        <dbReference type="ARBA" id="ARBA00022840"/>
    </source>
</evidence>
<keyword evidence="14" id="KW-1185">Reference proteome</keyword>